<sequence length="334" mass="37114">MRAALPICVAGLAAFARAQYEIRPADFSTWFNITEFPNAQSENVSYWQAEAYKTAGWDLYYWYQSRCLIQQKYPALASLADGFIAPARAFDSVYFLGHAYVSSWAIDTGDGLILIDALQNPEEAQRIIIPGLAAFGFSGSDIKALIITHEHFDHYGGALYLQSTFGTRVYATEEAWRTMANVRGTPSKDDVLEDGGIVQVGNTSIIIAKTPGHTPGTASFIFPVKDRGVAYTAGLWGGLGLPGSAEAMSQQIESYRKFRSIAERHGVDVLMGNHQTHDLSAQNLDLLRYRTCDENECSIQNPYIVTTEKYSRFTRVMEMCVRIAAARRGYNLRV</sequence>
<comment type="caution">
    <text evidence="7">The sequence shown here is derived from an EMBL/GenBank/DDBJ whole genome shotgun (WGS) entry which is preliminary data.</text>
</comment>
<evidence type="ECO:0000256" key="4">
    <source>
        <dbReference type="ARBA" id="ARBA00022833"/>
    </source>
</evidence>
<feature type="chain" id="PRO_5035452500" evidence="5">
    <location>
        <begin position="19"/>
        <end position="334"/>
    </location>
</feature>
<name>A0A8K0SDS9_9HYPO</name>
<keyword evidence="4" id="KW-0862">Zinc</keyword>
<feature type="signal peptide" evidence="5">
    <location>
        <begin position="1"/>
        <end position="18"/>
    </location>
</feature>
<keyword evidence="5" id="KW-0732">Signal</keyword>
<dbReference type="SMART" id="SM00849">
    <property type="entry name" value="Lactamase_B"/>
    <property type="match status" value="1"/>
</dbReference>
<dbReference type="Pfam" id="PF00753">
    <property type="entry name" value="Lactamase_B"/>
    <property type="match status" value="1"/>
</dbReference>
<evidence type="ECO:0000256" key="3">
    <source>
        <dbReference type="ARBA" id="ARBA00022801"/>
    </source>
</evidence>
<keyword evidence="8" id="KW-1185">Reference proteome</keyword>
<proteinExistence type="predicted"/>
<gene>
    <name evidence="7" type="ORF">B0I35DRAFT_446336</name>
</gene>
<dbReference type="Gene3D" id="3.60.15.10">
    <property type="entry name" value="Ribonuclease Z/Hydroxyacylglutathione hydrolase-like"/>
    <property type="match status" value="1"/>
</dbReference>
<evidence type="ECO:0000256" key="1">
    <source>
        <dbReference type="ARBA" id="ARBA00001947"/>
    </source>
</evidence>
<dbReference type="GO" id="GO:0046872">
    <property type="term" value="F:metal ion binding"/>
    <property type="evidence" value="ECO:0007669"/>
    <property type="project" value="UniProtKB-KW"/>
</dbReference>
<reference evidence="7" key="1">
    <citation type="journal article" date="2021" name="Nat. Commun.">
        <title>Genetic determinants of endophytism in the Arabidopsis root mycobiome.</title>
        <authorList>
            <person name="Mesny F."/>
            <person name="Miyauchi S."/>
            <person name="Thiergart T."/>
            <person name="Pickel B."/>
            <person name="Atanasova L."/>
            <person name="Karlsson M."/>
            <person name="Huettel B."/>
            <person name="Barry K.W."/>
            <person name="Haridas S."/>
            <person name="Chen C."/>
            <person name="Bauer D."/>
            <person name="Andreopoulos W."/>
            <person name="Pangilinan J."/>
            <person name="LaButti K."/>
            <person name="Riley R."/>
            <person name="Lipzen A."/>
            <person name="Clum A."/>
            <person name="Drula E."/>
            <person name="Henrissat B."/>
            <person name="Kohler A."/>
            <person name="Grigoriev I.V."/>
            <person name="Martin F.M."/>
            <person name="Hacquard S."/>
        </authorList>
    </citation>
    <scope>NUCLEOTIDE SEQUENCE</scope>
    <source>
        <strain evidence="7">MPI-CAGE-CH-0235</strain>
    </source>
</reference>
<evidence type="ECO:0000313" key="7">
    <source>
        <dbReference type="EMBL" id="KAH7303626.1"/>
    </source>
</evidence>
<comment type="cofactor">
    <cofactor evidence="1">
        <name>Zn(2+)</name>
        <dbReference type="ChEBI" id="CHEBI:29105"/>
    </cofactor>
</comment>
<dbReference type="OrthoDB" id="449487at2759"/>
<keyword evidence="2" id="KW-0479">Metal-binding</keyword>
<organism evidence="7 8">
    <name type="scientific">Stachybotrys elegans</name>
    <dbReference type="NCBI Taxonomy" id="80388"/>
    <lineage>
        <taxon>Eukaryota</taxon>
        <taxon>Fungi</taxon>
        <taxon>Dikarya</taxon>
        <taxon>Ascomycota</taxon>
        <taxon>Pezizomycotina</taxon>
        <taxon>Sordariomycetes</taxon>
        <taxon>Hypocreomycetidae</taxon>
        <taxon>Hypocreales</taxon>
        <taxon>Stachybotryaceae</taxon>
        <taxon>Stachybotrys</taxon>
    </lineage>
</organism>
<dbReference type="EMBL" id="JAGPNK010000030">
    <property type="protein sequence ID" value="KAH7303626.1"/>
    <property type="molecule type" value="Genomic_DNA"/>
</dbReference>
<dbReference type="AlphaFoldDB" id="A0A8K0SDS9"/>
<dbReference type="GO" id="GO:0016787">
    <property type="term" value="F:hydrolase activity"/>
    <property type="evidence" value="ECO:0007669"/>
    <property type="project" value="UniProtKB-KW"/>
</dbReference>
<evidence type="ECO:0000256" key="5">
    <source>
        <dbReference type="SAM" id="SignalP"/>
    </source>
</evidence>
<evidence type="ECO:0000256" key="2">
    <source>
        <dbReference type="ARBA" id="ARBA00022723"/>
    </source>
</evidence>
<dbReference type="InterPro" id="IPR001279">
    <property type="entry name" value="Metallo-B-lactamas"/>
</dbReference>
<dbReference type="InterPro" id="IPR051453">
    <property type="entry name" value="MBL_Glyoxalase_II"/>
</dbReference>
<evidence type="ECO:0000259" key="6">
    <source>
        <dbReference type="SMART" id="SM00849"/>
    </source>
</evidence>
<protein>
    <submittedName>
        <fullName evidence="7">Beta-lactamase-like protein</fullName>
    </submittedName>
</protein>
<dbReference type="CDD" id="cd16280">
    <property type="entry name" value="metallo-hydrolase-like_MBL-fold"/>
    <property type="match status" value="1"/>
</dbReference>
<evidence type="ECO:0000313" key="8">
    <source>
        <dbReference type="Proteomes" id="UP000813444"/>
    </source>
</evidence>
<dbReference type="SUPFAM" id="SSF56281">
    <property type="entry name" value="Metallo-hydrolase/oxidoreductase"/>
    <property type="match status" value="1"/>
</dbReference>
<dbReference type="Proteomes" id="UP000813444">
    <property type="component" value="Unassembled WGS sequence"/>
</dbReference>
<feature type="domain" description="Metallo-beta-lactamase" evidence="6">
    <location>
        <begin position="100"/>
        <end position="274"/>
    </location>
</feature>
<dbReference type="PANTHER" id="PTHR46233:SF3">
    <property type="entry name" value="HYDROXYACYLGLUTATHIONE HYDROLASE GLOC"/>
    <property type="match status" value="1"/>
</dbReference>
<dbReference type="InterPro" id="IPR036866">
    <property type="entry name" value="RibonucZ/Hydroxyglut_hydro"/>
</dbReference>
<keyword evidence="3" id="KW-0378">Hydrolase</keyword>
<dbReference type="PANTHER" id="PTHR46233">
    <property type="entry name" value="HYDROXYACYLGLUTATHIONE HYDROLASE GLOC"/>
    <property type="match status" value="1"/>
</dbReference>
<accession>A0A8K0SDS9</accession>